<proteinExistence type="predicted"/>
<gene>
    <name evidence="1" type="ORF">RY831_21875</name>
</gene>
<dbReference type="Pfam" id="PF08907">
    <property type="entry name" value="DUF1853"/>
    <property type="match status" value="1"/>
</dbReference>
<reference evidence="1 2" key="1">
    <citation type="submission" date="2023-10" db="EMBL/GenBank/DDBJ databases">
        <title>Noviherbaspirillum sp. CPCC 100848 genome assembly.</title>
        <authorList>
            <person name="Li X.Y."/>
            <person name="Fang X.M."/>
        </authorList>
    </citation>
    <scope>NUCLEOTIDE SEQUENCE [LARGE SCALE GENOMIC DNA]</scope>
    <source>
        <strain evidence="1 2">CPCC 100848</strain>
    </source>
</reference>
<evidence type="ECO:0000313" key="1">
    <source>
        <dbReference type="EMBL" id="MEC4721822.1"/>
    </source>
</evidence>
<comment type="caution">
    <text evidence="1">The sequence shown here is derived from an EMBL/GenBank/DDBJ whole genome shotgun (WGS) entry which is preliminary data.</text>
</comment>
<organism evidence="1 2">
    <name type="scientific">Noviherbaspirillum album</name>
    <dbReference type="NCBI Taxonomy" id="3080276"/>
    <lineage>
        <taxon>Bacteria</taxon>
        <taxon>Pseudomonadati</taxon>
        <taxon>Pseudomonadota</taxon>
        <taxon>Betaproteobacteria</taxon>
        <taxon>Burkholderiales</taxon>
        <taxon>Oxalobacteraceae</taxon>
        <taxon>Noviherbaspirillum</taxon>
    </lineage>
</organism>
<keyword evidence="2" id="KW-1185">Reference proteome</keyword>
<protein>
    <submittedName>
        <fullName evidence="1">DUF1853 family protein</fullName>
    </submittedName>
</protein>
<sequence length="335" mass="37728">MSPNEPDELSKLAAPRRKRFQTQFHQRWNHLNNPHVRTLAWLLDAPDLLDPGAKEWQGRVASLGPVDGAVRAWLTELDAQPEALHLCLELHPHTRLGRYAEQLMAFYLEHHRLLHAHGVQVRAAKNQTIGEFDFLLWQGDALVHWEFATKLYLLESAGHGREADYFVGPNLADTLGAKIRKIMDQQLMLSKHPAAQEQLPQPVSLAQALIKGWLFYHGETPLPAQPEGISHGHCKGFWCALQEARQLSARHYAVLARLDWLAPAKLPISAALSHEVLMQMLDLHFQNNNAPVLVALLEEDGEGGQGCLLETDRGFIVPDDWRSRAEVRIRHAGSA</sequence>
<dbReference type="InterPro" id="IPR015003">
    <property type="entry name" value="DUF1853"/>
</dbReference>
<accession>A0ABU6JDU2</accession>
<evidence type="ECO:0000313" key="2">
    <source>
        <dbReference type="Proteomes" id="UP001352263"/>
    </source>
</evidence>
<name>A0ABU6JDU2_9BURK</name>
<dbReference type="EMBL" id="JAWIIV010000022">
    <property type="protein sequence ID" value="MEC4721822.1"/>
    <property type="molecule type" value="Genomic_DNA"/>
</dbReference>
<dbReference type="Proteomes" id="UP001352263">
    <property type="component" value="Unassembled WGS sequence"/>
</dbReference>